<sequence>MPAVVQLRSEKALTVRSAADVFLGSLANPNTARGYGTGVGKTAERLGEDRPLAAVVATRSVRRWNCCGALRRSTPGTPAEQRCCPGSAGARTTATTARRCRPG</sequence>
<dbReference type="AlphaFoldDB" id="A0A7W9QGK3"/>
<comment type="caution">
    <text evidence="1">The sequence shown here is derived from an EMBL/GenBank/DDBJ whole genome shotgun (WGS) entry which is preliminary data.</text>
</comment>
<dbReference type="Proteomes" id="UP000588098">
    <property type="component" value="Unassembled WGS sequence"/>
</dbReference>
<protein>
    <submittedName>
        <fullName evidence="1">Uncharacterized protein</fullName>
    </submittedName>
</protein>
<organism evidence="1 2">
    <name type="scientific">Streptomyces zagrosensis</name>
    <dbReference type="NCBI Taxonomy" id="1042984"/>
    <lineage>
        <taxon>Bacteria</taxon>
        <taxon>Bacillati</taxon>
        <taxon>Actinomycetota</taxon>
        <taxon>Actinomycetes</taxon>
        <taxon>Kitasatosporales</taxon>
        <taxon>Streptomycetaceae</taxon>
        <taxon>Streptomyces</taxon>
    </lineage>
</organism>
<name>A0A7W9QGK3_9ACTN</name>
<reference evidence="1 2" key="1">
    <citation type="submission" date="2020-08" db="EMBL/GenBank/DDBJ databases">
        <title>Genomic Encyclopedia of Type Strains, Phase III (KMG-III): the genomes of soil and plant-associated and newly described type strains.</title>
        <authorList>
            <person name="Whitman W."/>
        </authorList>
    </citation>
    <scope>NUCLEOTIDE SEQUENCE [LARGE SCALE GENOMIC DNA]</scope>
    <source>
        <strain evidence="1 2">CECT 8305</strain>
    </source>
</reference>
<dbReference type="EMBL" id="JACHJL010000029">
    <property type="protein sequence ID" value="MBB5939875.1"/>
    <property type="molecule type" value="Genomic_DNA"/>
</dbReference>
<proteinExistence type="predicted"/>
<gene>
    <name evidence="1" type="ORF">FHS42_006973</name>
</gene>
<accession>A0A7W9QGK3</accession>
<evidence type="ECO:0000313" key="1">
    <source>
        <dbReference type="EMBL" id="MBB5939875.1"/>
    </source>
</evidence>
<keyword evidence="2" id="KW-1185">Reference proteome</keyword>
<evidence type="ECO:0000313" key="2">
    <source>
        <dbReference type="Proteomes" id="UP000588098"/>
    </source>
</evidence>